<sequence length="109" mass="11810">MRGIYSERKVGLVAIPRKQSAVPDALAEIWCRTLKVDSVDTDGDFFGLGGHSLQAIRVSMLAAREFGVDVPAAELIFDSRFSSMVERIQAALHQVETAELATTSTGTEV</sequence>
<evidence type="ECO:0000313" key="4">
    <source>
        <dbReference type="EMBL" id="BAP59930.1"/>
    </source>
</evidence>
<keyword evidence="1" id="KW-0596">Phosphopantetheine</keyword>
<evidence type="ECO:0000256" key="2">
    <source>
        <dbReference type="ARBA" id="ARBA00022553"/>
    </source>
</evidence>
<dbReference type="PROSITE" id="PS00012">
    <property type="entry name" value="PHOSPHOPANTETHEINE"/>
    <property type="match status" value="1"/>
</dbReference>
<dbReference type="Gene3D" id="1.10.1200.10">
    <property type="entry name" value="ACP-like"/>
    <property type="match status" value="1"/>
</dbReference>
<evidence type="ECO:0000256" key="1">
    <source>
        <dbReference type="ARBA" id="ARBA00022450"/>
    </source>
</evidence>
<dbReference type="OrthoDB" id="2085352at2"/>
<dbReference type="InterPro" id="IPR006162">
    <property type="entry name" value="Ppantetheine_attach_site"/>
</dbReference>
<reference evidence="4" key="1">
    <citation type="journal article" date="2012" name="J. Gen. Appl. Microbiol.">
        <title>Genome-wide survey of polyketide synthase and nonribosomal peptide synthetase gene clusters in Streptomyces turgidiscabies NBRC 16081.</title>
        <authorList>
            <person name="Komaki H."/>
            <person name="Ichikawa N."/>
            <person name="Oguchi A."/>
            <person name="Hanamaki T."/>
            <person name="Fujita N."/>
        </authorList>
    </citation>
    <scope>NUCLEOTIDE SEQUENCE</scope>
    <source>
        <strain evidence="4">NBRC 16081</strain>
    </source>
</reference>
<keyword evidence="2" id="KW-0597">Phosphoprotein</keyword>
<dbReference type="PROSITE" id="PS50075">
    <property type="entry name" value="CARRIER"/>
    <property type="match status" value="1"/>
</dbReference>
<dbReference type="Pfam" id="PF00550">
    <property type="entry name" value="PP-binding"/>
    <property type="match status" value="1"/>
</dbReference>
<dbReference type="AlphaFoldDB" id="A0A090AV54"/>
<dbReference type="GeneID" id="97400586"/>
<dbReference type="InterPro" id="IPR036736">
    <property type="entry name" value="ACP-like_sf"/>
</dbReference>
<name>A0A090AV54_9ACTN</name>
<dbReference type="EMBL" id="AB698638">
    <property type="protein sequence ID" value="BAP59930.1"/>
    <property type="molecule type" value="Genomic_DNA"/>
</dbReference>
<protein>
    <recommendedName>
        <fullName evidence="3">Carrier domain-containing protein</fullName>
    </recommendedName>
</protein>
<dbReference type="SUPFAM" id="SSF47336">
    <property type="entry name" value="ACP-like"/>
    <property type="match status" value="1"/>
</dbReference>
<accession>A0A090AV54</accession>
<organism evidence="4">
    <name type="scientific">Streptomyces turgidiscabies</name>
    <dbReference type="NCBI Taxonomy" id="85558"/>
    <lineage>
        <taxon>Bacteria</taxon>
        <taxon>Bacillati</taxon>
        <taxon>Actinomycetota</taxon>
        <taxon>Actinomycetes</taxon>
        <taxon>Kitasatosporales</taxon>
        <taxon>Streptomycetaceae</taxon>
        <taxon>Streptomyces</taxon>
    </lineage>
</organism>
<dbReference type="RefSeq" id="WP_078507518.1">
    <property type="nucleotide sequence ID" value="NZ_BAAAGY010000011.1"/>
</dbReference>
<feature type="domain" description="Carrier" evidence="3">
    <location>
        <begin position="17"/>
        <end position="92"/>
    </location>
</feature>
<proteinExistence type="predicted"/>
<dbReference type="InterPro" id="IPR009081">
    <property type="entry name" value="PP-bd_ACP"/>
</dbReference>
<evidence type="ECO:0000259" key="3">
    <source>
        <dbReference type="PROSITE" id="PS50075"/>
    </source>
</evidence>